<reference evidence="4" key="1">
    <citation type="submission" date="2014-03" db="EMBL/GenBank/DDBJ databases">
        <authorList>
            <person name="Aksoy S."/>
            <person name="Warren W."/>
            <person name="Wilson R.K."/>
        </authorList>
    </citation>
    <scope>NUCLEOTIDE SEQUENCE [LARGE SCALE GENOMIC DNA]</scope>
    <source>
        <strain evidence="4">IAEA</strain>
    </source>
</reference>
<protein>
    <submittedName>
        <fullName evidence="3">Uncharacterized protein</fullName>
    </submittedName>
</protein>
<dbReference type="Proteomes" id="UP000091820">
    <property type="component" value="Unassembled WGS sequence"/>
</dbReference>
<sequence>MFSFNNKFHNNCFQHQREYRNCNQSWWLNKGLMLTILGTIWFVIISTATTTQGAAVYTNRTYDDFSDTNSWQWIALKIPVGVATYGICMTYINYLLPTGCTVIISRQPENIPLETGNKNIQINPKTFATNQELYSEEKHYGTKRQKLAELNQLPENSNAENKADQDSR</sequence>
<feature type="region of interest" description="Disordered" evidence="1">
    <location>
        <begin position="148"/>
        <end position="168"/>
    </location>
</feature>
<dbReference type="AlphaFoldDB" id="A0A1A9WWM8"/>
<dbReference type="EnsemblMetazoa" id="GBRI035129-RA">
    <property type="protein sequence ID" value="GBRI035129-PA"/>
    <property type="gene ID" value="GBRI035129"/>
</dbReference>
<keyword evidence="2" id="KW-1133">Transmembrane helix</keyword>
<keyword evidence="4" id="KW-1185">Reference proteome</keyword>
<proteinExistence type="predicted"/>
<evidence type="ECO:0000313" key="3">
    <source>
        <dbReference type="EnsemblMetazoa" id="GBRI035129-PA"/>
    </source>
</evidence>
<name>A0A1A9WWM8_9MUSC</name>
<accession>A0A1A9WWM8</accession>
<reference evidence="3" key="2">
    <citation type="submission" date="2020-05" db="UniProtKB">
        <authorList>
            <consortium name="EnsemblMetazoa"/>
        </authorList>
    </citation>
    <scope>IDENTIFICATION</scope>
    <source>
        <strain evidence="3">IAEA</strain>
    </source>
</reference>
<keyword evidence="2" id="KW-0812">Transmembrane</keyword>
<evidence type="ECO:0000313" key="4">
    <source>
        <dbReference type="Proteomes" id="UP000091820"/>
    </source>
</evidence>
<organism evidence="3 4">
    <name type="scientific">Glossina brevipalpis</name>
    <dbReference type="NCBI Taxonomy" id="37001"/>
    <lineage>
        <taxon>Eukaryota</taxon>
        <taxon>Metazoa</taxon>
        <taxon>Ecdysozoa</taxon>
        <taxon>Arthropoda</taxon>
        <taxon>Hexapoda</taxon>
        <taxon>Insecta</taxon>
        <taxon>Pterygota</taxon>
        <taxon>Neoptera</taxon>
        <taxon>Endopterygota</taxon>
        <taxon>Diptera</taxon>
        <taxon>Brachycera</taxon>
        <taxon>Muscomorpha</taxon>
        <taxon>Hippoboscoidea</taxon>
        <taxon>Glossinidae</taxon>
        <taxon>Glossina</taxon>
    </lineage>
</organism>
<evidence type="ECO:0000256" key="2">
    <source>
        <dbReference type="SAM" id="Phobius"/>
    </source>
</evidence>
<dbReference type="VEuPathDB" id="VectorBase:GBRI035129"/>
<feature type="transmembrane region" description="Helical" evidence="2">
    <location>
        <begin position="74"/>
        <end position="96"/>
    </location>
</feature>
<evidence type="ECO:0000256" key="1">
    <source>
        <dbReference type="SAM" id="MobiDB-lite"/>
    </source>
</evidence>
<keyword evidence="2" id="KW-0472">Membrane</keyword>
<feature type="transmembrane region" description="Helical" evidence="2">
    <location>
        <begin position="32"/>
        <end position="54"/>
    </location>
</feature>